<reference evidence="5" key="1">
    <citation type="journal article" date="2023" name="Science">
        <title>Elucidation of the pathway for biosynthesis of saponin adjuvants from the soapbark tree.</title>
        <authorList>
            <person name="Reed J."/>
            <person name="Orme A."/>
            <person name="El-Demerdash A."/>
            <person name="Owen C."/>
            <person name="Martin L.B.B."/>
            <person name="Misra R.C."/>
            <person name="Kikuchi S."/>
            <person name="Rejzek M."/>
            <person name="Martin A.C."/>
            <person name="Harkess A."/>
            <person name="Leebens-Mack J."/>
            <person name="Louveau T."/>
            <person name="Stephenson M.J."/>
            <person name="Osbourn A."/>
        </authorList>
    </citation>
    <scope>NUCLEOTIDE SEQUENCE</scope>
    <source>
        <strain evidence="5">S10</strain>
    </source>
</reference>
<protein>
    <submittedName>
        <fullName evidence="5">Glycine-rich RNA-binding protein</fullName>
    </submittedName>
</protein>
<evidence type="ECO:0000313" key="5">
    <source>
        <dbReference type="EMBL" id="KAJ7971065.1"/>
    </source>
</evidence>
<feature type="region of interest" description="Disordered" evidence="3">
    <location>
        <begin position="157"/>
        <end position="227"/>
    </location>
</feature>
<feature type="domain" description="RRM" evidence="4">
    <location>
        <begin position="36"/>
        <end position="102"/>
    </location>
</feature>
<dbReference type="InterPro" id="IPR000504">
    <property type="entry name" value="RRM_dom"/>
</dbReference>
<feature type="compositionally biased region" description="Low complexity" evidence="3">
    <location>
        <begin position="169"/>
        <end position="182"/>
    </location>
</feature>
<dbReference type="AlphaFoldDB" id="A0AAD7VCS3"/>
<comment type="caution">
    <text evidence="5">The sequence shown here is derived from an EMBL/GenBank/DDBJ whole genome shotgun (WGS) entry which is preliminary data.</text>
</comment>
<dbReference type="Proteomes" id="UP001163823">
    <property type="component" value="Chromosome 4"/>
</dbReference>
<dbReference type="InterPro" id="IPR035979">
    <property type="entry name" value="RBD_domain_sf"/>
</dbReference>
<dbReference type="InterPro" id="IPR012677">
    <property type="entry name" value="Nucleotide-bd_a/b_plait_sf"/>
</dbReference>
<evidence type="ECO:0000256" key="1">
    <source>
        <dbReference type="ARBA" id="ARBA00022884"/>
    </source>
</evidence>
<organism evidence="5 6">
    <name type="scientific">Quillaja saponaria</name>
    <name type="common">Soap bark tree</name>
    <dbReference type="NCBI Taxonomy" id="32244"/>
    <lineage>
        <taxon>Eukaryota</taxon>
        <taxon>Viridiplantae</taxon>
        <taxon>Streptophyta</taxon>
        <taxon>Embryophyta</taxon>
        <taxon>Tracheophyta</taxon>
        <taxon>Spermatophyta</taxon>
        <taxon>Magnoliopsida</taxon>
        <taxon>eudicotyledons</taxon>
        <taxon>Gunneridae</taxon>
        <taxon>Pentapetalae</taxon>
        <taxon>rosids</taxon>
        <taxon>fabids</taxon>
        <taxon>Fabales</taxon>
        <taxon>Quillajaceae</taxon>
        <taxon>Quillaja</taxon>
    </lineage>
</organism>
<dbReference type="Gene3D" id="3.30.70.330">
    <property type="match status" value="1"/>
</dbReference>
<keyword evidence="1 2" id="KW-0694">RNA-binding</keyword>
<dbReference type="PROSITE" id="PS50102">
    <property type="entry name" value="RRM"/>
    <property type="match status" value="1"/>
</dbReference>
<evidence type="ECO:0000256" key="3">
    <source>
        <dbReference type="SAM" id="MobiDB-lite"/>
    </source>
</evidence>
<dbReference type="SUPFAM" id="SSF54928">
    <property type="entry name" value="RNA-binding domain, RBD"/>
    <property type="match status" value="1"/>
</dbReference>
<name>A0AAD7VCS3_QUISA</name>
<dbReference type="PANTHER" id="PTHR48027">
    <property type="entry name" value="HETEROGENEOUS NUCLEAR RIBONUCLEOPROTEIN 87F-RELATED"/>
    <property type="match status" value="1"/>
</dbReference>
<dbReference type="GO" id="GO:0003723">
    <property type="term" value="F:RNA binding"/>
    <property type="evidence" value="ECO:0007669"/>
    <property type="project" value="UniProtKB-UniRule"/>
</dbReference>
<dbReference type="Pfam" id="PF00076">
    <property type="entry name" value="RRM_1"/>
    <property type="match status" value="1"/>
</dbReference>
<evidence type="ECO:0000313" key="6">
    <source>
        <dbReference type="Proteomes" id="UP001163823"/>
    </source>
</evidence>
<gene>
    <name evidence="5" type="ORF">O6P43_009151</name>
</gene>
<evidence type="ECO:0000259" key="4">
    <source>
        <dbReference type="PROSITE" id="PS50102"/>
    </source>
</evidence>
<dbReference type="InterPro" id="IPR052462">
    <property type="entry name" value="SLIRP/GR-RBP-like"/>
</dbReference>
<keyword evidence="6" id="KW-1185">Reference proteome</keyword>
<evidence type="ECO:0000256" key="2">
    <source>
        <dbReference type="PROSITE-ProRule" id="PRU00176"/>
    </source>
</evidence>
<dbReference type="KEGG" id="qsa:O6P43_009151"/>
<dbReference type="EMBL" id="JARAOO010000004">
    <property type="protein sequence ID" value="KAJ7971065.1"/>
    <property type="molecule type" value="Genomic_DNA"/>
</dbReference>
<accession>A0AAD7VCS3</accession>
<sequence>MALINKIGNLLKQSASSPSIYQTIRCMSSSKLFVGDDTSLREAFAQYGEIMDAKVITDRETGRSKGFGFITFSSSEEASSAMQGMNGQDLDGRRIGVNYATERSRPSYGGGNYGSGGFGGGSYGAGGSFGGGNYGGGSGSNYQSGSFDFGKSGLDGGSASRNSGGDGGFSSSEFSGIFGSGSNADGGQLGSNQTERSGLDDGELGDILKKSLGDNDDEPDDHANSRG</sequence>
<dbReference type="SMART" id="SM00360">
    <property type="entry name" value="RRM"/>
    <property type="match status" value="1"/>
</dbReference>
<proteinExistence type="predicted"/>